<dbReference type="UniPathway" id="UPA00196"/>
<feature type="transmembrane region" description="Helical" evidence="3">
    <location>
        <begin position="79"/>
        <end position="100"/>
    </location>
</feature>
<proteinExistence type="inferred from homology"/>
<dbReference type="PANTHER" id="PTHR15231:SF1">
    <property type="entry name" value="PHOSPHATIDYLINOSITOL N-ACETYLGLUCOSAMINYLTRANSFERASE SUBUNIT H"/>
    <property type="match status" value="1"/>
</dbReference>
<organism evidence="5 6">
    <name type="scientific">Exidia glandulosa HHB12029</name>
    <dbReference type="NCBI Taxonomy" id="1314781"/>
    <lineage>
        <taxon>Eukaryota</taxon>
        <taxon>Fungi</taxon>
        <taxon>Dikarya</taxon>
        <taxon>Basidiomycota</taxon>
        <taxon>Agaricomycotina</taxon>
        <taxon>Agaricomycetes</taxon>
        <taxon>Auriculariales</taxon>
        <taxon>Exidiaceae</taxon>
        <taxon>Exidia</taxon>
    </lineage>
</organism>
<keyword evidence="3" id="KW-0812">Transmembrane</keyword>
<dbReference type="InParanoid" id="A0A165F3N8"/>
<sequence length="207" mass="22972">MEESTRAATRGRVSYVPIRENPVQCCAFMESRTVRRHSASLVEFQVSPPATASDKLLVVAAVALLLYAAATHPDTPASTHWLLALAPRVALVIAGLFCLARASNRVLSESLVALPPLGLQLQVVRGLRWPWILSLGTSRRFVPAEHYRDLVINEALHRWNVRFYLAVLTSSAPPIHVAFQNTLPPFPVLLECYRTIHPLLDLHRSSS</sequence>
<dbReference type="Proteomes" id="UP000077266">
    <property type="component" value="Unassembled WGS sequence"/>
</dbReference>
<gene>
    <name evidence="5" type="ORF">EXIGLDRAFT_180836</name>
</gene>
<reference evidence="5 6" key="1">
    <citation type="journal article" date="2016" name="Mol. Biol. Evol.">
        <title>Comparative Genomics of Early-Diverging Mushroom-Forming Fungi Provides Insights into the Origins of Lignocellulose Decay Capabilities.</title>
        <authorList>
            <person name="Nagy L.G."/>
            <person name="Riley R."/>
            <person name="Tritt A."/>
            <person name="Adam C."/>
            <person name="Daum C."/>
            <person name="Floudas D."/>
            <person name="Sun H."/>
            <person name="Yadav J.S."/>
            <person name="Pangilinan J."/>
            <person name="Larsson K.H."/>
            <person name="Matsuura K."/>
            <person name="Barry K."/>
            <person name="Labutti K."/>
            <person name="Kuo R."/>
            <person name="Ohm R.A."/>
            <person name="Bhattacharya S.S."/>
            <person name="Shirouzu T."/>
            <person name="Yoshinaga Y."/>
            <person name="Martin F.M."/>
            <person name="Grigoriev I.V."/>
            <person name="Hibbett D.S."/>
        </authorList>
    </citation>
    <scope>NUCLEOTIDE SEQUENCE [LARGE SCALE GENOMIC DNA]</scope>
    <source>
        <strain evidence="5 6">HHB12029</strain>
    </source>
</reference>
<evidence type="ECO:0000256" key="1">
    <source>
        <dbReference type="ARBA" id="ARBA00004687"/>
    </source>
</evidence>
<keyword evidence="3" id="KW-0472">Membrane</keyword>
<feature type="transmembrane region" description="Helical" evidence="3">
    <location>
        <begin position="56"/>
        <end position="73"/>
    </location>
</feature>
<protein>
    <recommendedName>
        <fullName evidence="4">Phosphatidylinositol N-acetylglucosaminyltransferase subunit H conserved domain-containing protein</fullName>
    </recommendedName>
</protein>
<comment type="similarity">
    <text evidence="2">Belongs to the PIGH family.</text>
</comment>
<dbReference type="Pfam" id="PF10181">
    <property type="entry name" value="PIG-H"/>
    <property type="match status" value="1"/>
</dbReference>
<evidence type="ECO:0000256" key="3">
    <source>
        <dbReference type="SAM" id="Phobius"/>
    </source>
</evidence>
<dbReference type="InterPro" id="IPR044215">
    <property type="entry name" value="PIG-H"/>
</dbReference>
<dbReference type="InterPro" id="IPR019328">
    <property type="entry name" value="PIGH-H_dom"/>
</dbReference>
<comment type="pathway">
    <text evidence="1">Glycolipid biosynthesis; glycosylphosphatidylinositol-anchor biosynthesis.</text>
</comment>
<dbReference type="AlphaFoldDB" id="A0A165F3N8"/>
<evidence type="ECO:0000259" key="4">
    <source>
        <dbReference type="Pfam" id="PF10181"/>
    </source>
</evidence>
<name>A0A165F3N8_EXIGL</name>
<evidence type="ECO:0000313" key="6">
    <source>
        <dbReference type="Proteomes" id="UP000077266"/>
    </source>
</evidence>
<evidence type="ECO:0000256" key="2">
    <source>
        <dbReference type="ARBA" id="ARBA00009610"/>
    </source>
</evidence>
<dbReference type="GO" id="GO:0006506">
    <property type="term" value="P:GPI anchor biosynthetic process"/>
    <property type="evidence" value="ECO:0007669"/>
    <property type="project" value="UniProtKB-UniPathway"/>
</dbReference>
<dbReference type="STRING" id="1314781.A0A165F3N8"/>
<dbReference type="EMBL" id="KV426103">
    <property type="protein sequence ID" value="KZV88316.1"/>
    <property type="molecule type" value="Genomic_DNA"/>
</dbReference>
<dbReference type="FunCoup" id="A0A165F3N8">
    <property type="interactions" value="101"/>
</dbReference>
<dbReference type="PANTHER" id="PTHR15231">
    <property type="entry name" value="PHOSPHATIDYLINOSITOL N-ACETYLGLUCOSAMINYLTRANSFERASE SUBUNIT H"/>
    <property type="match status" value="1"/>
</dbReference>
<dbReference type="GO" id="GO:0000506">
    <property type="term" value="C:glycosylphosphatidylinositol-N-acetylglucosaminyltransferase (GPI-GnT) complex"/>
    <property type="evidence" value="ECO:0007669"/>
    <property type="project" value="InterPro"/>
</dbReference>
<evidence type="ECO:0000313" key="5">
    <source>
        <dbReference type="EMBL" id="KZV88316.1"/>
    </source>
</evidence>
<feature type="domain" description="Phosphatidylinositol N-acetylglucosaminyltransferase subunit H conserved" evidence="4">
    <location>
        <begin position="110"/>
        <end position="180"/>
    </location>
</feature>
<keyword evidence="3" id="KW-1133">Transmembrane helix</keyword>
<keyword evidence="6" id="KW-1185">Reference proteome</keyword>
<accession>A0A165F3N8</accession>
<dbReference type="OrthoDB" id="6256716at2759"/>